<protein>
    <submittedName>
        <fullName evidence="1">Uncharacterized protein</fullName>
    </submittedName>
</protein>
<gene>
    <name evidence="1" type="ORF">CCAX7_36240</name>
</gene>
<reference evidence="1 2" key="1">
    <citation type="journal article" date="2019" name="Int. J. Syst. Evol. Microbiol.">
        <title>Capsulimonas corticalis gen. nov., sp. nov., an aerobic capsulated bacterium, of a novel bacterial order, Capsulimonadales ord. nov., of the class Armatimonadia of the phylum Armatimonadetes.</title>
        <authorList>
            <person name="Li J."/>
            <person name="Kudo C."/>
            <person name="Tonouchi A."/>
        </authorList>
    </citation>
    <scope>NUCLEOTIDE SEQUENCE [LARGE SCALE GENOMIC DNA]</scope>
    <source>
        <strain evidence="1 2">AX-7</strain>
    </source>
</reference>
<evidence type="ECO:0000313" key="1">
    <source>
        <dbReference type="EMBL" id="BDI31573.1"/>
    </source>
</evidence>
<keyword evidence="2" id="KW-1185">Reference proteome</keyword>
<dbReference type="EMBL" id="AP025739">
    <property type="protein sequence ID" value="BDI31573.1"/>
    <property type="molecule type" value="Genomic_DNA"/>
</dbReference>
<dbReference type="KEGG" id="ccot:CCAX7_36240"/>
<dbReference type="Proteomes" id="UP000287394">
    <property type="component" value="Chromosome"/>
</dbReference>
<proteinExistence type="predicted"/>
<dbReference type="RefSeq" id="WP_119325201.1">
    <property type="nucleotide sequence ID" value="NZ_AP025739.1"/>
</dbReference>
<organism evidence="1 2">
    <name type="scientific">Capsulimonas corticalis</name>
    <dbReference type="NCBI Taxonomy" id="2219043"/>
    <lineage>
        <taxon>Bacteria</taxon>
        <taxon>Bacillati</taxon>
        <taxon>Armatimonadota</taxon>
        <taxon>Armatimonadia</taxon>
        <taxon>Capsulimonadales</taxon>
        <taxon>Capsulimonadaceae</taxon>
        <taxon>Capsulimonas</taxon>
    </lineage>
</organism>
<accession>A0A402D6Y3</accession>
<evidence type="ECO:0000313" key="2">
    <source>
        <dbReference type="Proteomes" id="UP000287394"/>
    </source>
</evidence>
<sequence length="72" mass="7886">MRGLSRRDQWYVGSRLAALAMIAIYIASPPVQRLAGSALIGVSTLIGNEIEKSFARSMDEISKRPVKTLPAR</sequence>
<name>A0A402D6Y3_9BACT</name>
<dbReference type="AlphaFoldDB" id="A0A402D6Y3"/>